<keyword evidence="4 8" id="KW-0337">GPI-anchor biosynthesis</keyword>
<comment type="similarity">
    <text evidence="3 8">Belongs to the PIGW family.</text>
</comment>
<evidence type="ECO:0000256" key="8">
    <source>
        <dbReference type="RuleBase" id="RU280819"/>
    </source>
</evidence>
<feature type="transmembrane region" description="Helical" evidence="8">
    <location>
        <begin position="353"/>
        <end position="372"/>
    </location>
</feature>
<dbReference type="EC" id="2.3.-.-" evidence="8"/>
<feature type="transmembrane region" description="Helical" evidence="8">
    <location>
        <begin position="123"/>
        <end position="144"/>
    </location>
</feature>
<reference evidence="9 10" key="1">
    <citation type="submission" date="2017-04" db="EMBL/GenBank/DDBJ databases">
        <authorList>
            <person name="Afonso C.L."/>
            <person name="Miller P.J."/>
            <person name="Scott M.A."/>
            <person name="Spackman E."/>
            <person name="Goraichik I."/>
            <person name="Dimitrov K.M."/>
            <person name="Suarez D.L."/>
            <person name="Swayne D.E."/>
        </authorList>
    </citation>
    <scope>NUCLEOTIDE SEQUENCE [LARGE SCALE GENOMIC DNA]</scope>
</reference>
<dbReference type="GO" id="GO:0005789">
    <property type="term" value="C:endoplasmic reticulum membrane"/>
    <property type="evidence" value="ECO:0007669"/>
    <property type="project" value="UniProtKB-SubCell"/>
</dbReference>
<evidence type="ECO:0000313" key="10">
    <source>
        <dbReference type="Proteomes" id="UP000196158"/>
    </source>
</evidence>
<comment type="subcellular location">
    <subcellularLocation>
        <location evidence="1 8">Endoplasmic reticulum membrane</location>
        <topology evidence="1 8">Multi-pass membrane protein</topology>
    </subcellularLocation>
</comment>
<feature type="transmembrane region" description="Helical" evidence="8">
    <location>
        <begin position="427"/>
        <end position="447"/>
    </location>
</feature>
<feature type="transmembrane region" description="Helical" evidence="8">
    <location>
        <begin position="224"/>
        <end position="244"/>
    </location>
</feature>
<evidence type="ECO:0000256" key="2">
    <source>
        <dbReference type="ARBA" id="ARBA00004687"/>
    </source>
</evidence>
<dbReference type="Pfam" id="PF06423">
    <property type="entry name" value="GWT1"/>
    <property type="match status" value="1"/>
</dbReference>
<feature type="transmembrane region" description="Helical" evidence="8">
    <location>
        <begin position="49"/>
        <end position="69"/>
    </location>
</feature>
<evidence type="ECO:0000256" key="3">
    <source>
        <dbReference type="ARBA" id="ARBA00007559"/>
    </source>
</evidence>
<dbReference type="STRING" id="1789683.A0A1X7R7S0"/>
<keyword evidence="8" id="KW-0256">Endoplasmic reticulum</keyword>
<evidence type="ECO:0000256" key="5">
    <source>
        <dbReference type="ARBA" id="ARBA00022692"/>
    </source>
</evidence>
<keyword evidence="8" id="KW-0808">Transferase</keyword>
<proteinExistence type="inferred from homology"/>
<accession>A0A1X7R7S0</accession>
<protein>
    <recommendedName>
        <fullName evidence="8">GPI-anchored wall transfer protein</fullName>
        <ecNumber evidence="8">2.3.-.-</ecNumber>
    </recommendedName>
</protein>
<comment type="function">
    <text evidence="8">A acetyltransferase, which acetylates the inositol ring of phosphatidylinositol during biosynthesis of GPI-anchor.</text>
</comment>
<evidence type="ECO:0000313" key="9">
    <source>
        <dbReference type="EMBL" id="SMN21723.1"/>
    </source>
</evidence>
<dbReference type="OrthoDB" id="15270at2759"/>
<dbReference type="PANTHER" id="PTHR20661">
    <property type="entry name" value="PHOSPHATIDYLINOSITOL-GLYCAN BIOSYNTHESIS CLASS W PROTEIN"/>
    <property type="match status" value="1"/>
</dbReference>
<keyword evidence="7 8" id="KW-0472">Membrane</keyword>
<feature type="transmembrane region" description="Helical" evidence="8">
    <location>
        <begin position="251"/>
        <end position="270"/>
    </location>
</feature>
<dbReference type="GO" id="GO:0032216">
    <property type="term" value="F:glucosaminyl-phosphatidylinositol O-acyltransferase activity"/>
    <property type="evidence" value="ECO:0007669"/>
    <property type="project" value="TreeGrafter"/>
</dbReference>
<feature type="transmembrane region" description="Helical" evidence="8">
    <location>
        <begin position="294"/>
        <end position="316"/>
    </location>
</feature>
<dbReference type="GO" id="GO:0006506">
    <property type="term" value="P:GPI anchor biosynthetic process"/>
    <property type="evidence" value="ECO:0007669"/>
    <property type="project" value="UniProtKB-UniPathway"/>
</dbReference>
<dbReference type="PANTHER" id="PTHR20661:SF0">
    <property type="entry name" value="PHOSPHATIDYLINOSITOL-GLYCAN BIOSYNTHESIS CLASS W PROTEIN"/>
    <property type="match status" value="1"/>
</dbReference>
<feature type="transmembrane region" description="Helical" evidence="8">
    <location>
        <begin position="384"/>
        <end position="406"/>
    </location>
</feature>
<dbReference type="GO" id="GO:0072659">
    <property type="term" value="P:protein localization to plasma membrane"/>
    <property type="evidence" value="ECO:0007669"/>
    <property type="project" value="TreeGrafter"/>
</dbReference>
<dbReference type="AlphaFoldDB" id="A0A1X7R7S0"/>
<dbReference type="UniPathway" id="UPA00196"/>
<feature type="transmembrane region" description="Helical" evidence="8">
    <location>
        <begin position="194"/>
        <end position="212"/>
    </location>
</feature>
<dbReference type="InterPro" id="IPR009447">
    <property type="entry name" value="PIGW/GWT1"/>
</dbReference>
<organism evidence="9 10">
    <name type="scientific">Maudiozyma saulgeensis</name>
    <dbReference type="NCBI Taxonomy" id="1789683"/>
    <lineage>
        <taxon>Eukaryota</taxon>
        <taxon>Fungi</taxon>
        <taxon>Dikarya</taxon>
        <taxon>Ascomycota</taxon>
        <taxon>Saccharomycotina</taxon>
        <taxon>Saccharomycetes</taxon>
        <taxon>Saccharomycetales</taxon>
        <taxon>Saccharomycetaceae</taxon>
        <taxon>Maudiozyma</taxon>
    </lineage>
</organism>
<keyword evidence="8" id="KW-0012">Acyltransferase</keyword>
<keyword evidence="5 8" id="KW-0812">Transmembrane</keyword>
<name>A0A1X7R7S0_9SACH</name>
<evidence type="ECO:0000256" key="6">
    <source>
        <dbReference type="ARBA" id="ARBA00022989"/>
    </source>
</evidence>
<sequence length="481" mass="54923">MSTLKARKEEFVTGLSGGSIEEINIVTSVALTSYFCWNLLNEANGDNQLNIFVDFALNWLALLFSITLYASNIKLLSTLMTVPCLITFIYYKSNKRVTSKQKQKKPIANDEPFQLLRKPYISAYRSGMLILTCLAIIAVDFPIFPRRFAKVETWGTSLMDLGVGSFVFSNGLVSSRRLMQSKTRVNIFKRLIGALRSSSSLLVLGLLRLYFVKNLEYQEHVTEYGVHWNFFITLAFLPIVLVFIDPLAEYIPRFVIALIFSGIYDWKLVYDPKFLKFLILEDRNNLFTANREGIFSFIGYCAIFLWGQSTGFYLLGNVPTINNLYKNSTVTIDHKRKLTGWNKYTTVRPLSGLLIWSAILITLDQLIVAFHPHDISRRFANLPYTIWVVAYNVGFLTIYCAVDQLFGNYKKKYNLPVSLEAMNSNGLILFLLSNVSTGLINMSFTTIDSSDYMALLVLISYAAFLAIVSTILYKRRIFIRL</sequence>
<feature type="transmembrane region" description="Helical" evidence="8">
    <location>
        <begin position="453"/>
        <end position="473"/>
    </location>
</feature>
<keyword evidence="6 8" id="KW-1133">Transmembrane helix</keyword>
<keyword evidence="10" id="KW-1185">Reference proteome</keyword>
<feature type="transmembrane region" description="Helical" evidence="8">
    <location>
        <begin position="156"/>
        <end position="173"/>
    </location>
</feature>
<dbReference type="EMBL" id="FXLY01000009">
    <property type="protein sequence ID" value="SMN21723.1"/>
    <property type="molecule type" value="Genomic_DNA"/>
</dbReference>
<dbReference type="PIRSF" id="PIRSF017321">
    <property type="entry name" value="GWT1"/>
    <property type="match status" value="1"/>
</dbReference>
<feature type="transmembrane region" description="Helical" evidence="8">
    <location>
        <begin position="75"/>
        <end position="91"/>
    </location>
</feature>
<evidence type="ECO:0000256" key="1">
    <source>
        <dbReference type="ARBA" id="ARBA00004477"/>
    </source>
</evidence>
<comment type="pathway">
    <text evidence="2 8">Glycolipid biosynthesis; glycosylphosphatidylinositol-anchor biosynthesis.</text>
</comment>
<dbReference type="Proteomes" id="UP000196158">
    <property type="component" value="Unassembled WGS sequence"/>
</dbReference>
<evidence type="ECO:0000256" key="7">
    <source>
        <dbReference type="ARBA" id="ARBA00023136"/>
    </source>
</evidence>
<gene>
    <name evidence="9" type="ORF">KASA_0J00209G</name>
</gene>
<evidence type="ECO:0000256" key="4">
    <source>
        <dbReference type="ARBA" id="ARBA00022502"/>
    </source>
</evidence>